<dbReference type="RefSeq" id="XP_007733803.1">
    <property type="nucleotide sequence ID" value="XM_007735613.1"/>
</dbReference>
<evidence type="ECO:0000256" key="1">
    <source>
        <dbReference type="SAM" id="MobiDB-lite"/>
    </source>
</evidence>
<comment type="caution">
    <text evidence="2">The sequence shown here is derived from an EMBL/GenBank/DDBJ whole genome shotgun (WGS) entry which is preliminary data.</text>
</comment>
<accession>W9XX53</accession>
<proteinExistence type="predicted"/>
<name>W9XX53_9EURO</name>
<protein>
    <submittedName>
        <fullName evidence="2">Uncharacterized protein</fullName>
    </submittedName>
</protein>
<feature type="compositionally biased region" description="Polar residues" evidence="1">
    <location>
        <begin position="1"/>
        <end position="12"/>
    </location>
</feature>
<dbReference type="Proteomes" id="UP000019478">
    <property type="component" value="Unassembled WGS sequence"/>
</dbReference>
<dbReference type="EMBL" id="AMGY01000004">
    <property type="protein sequence ID" value="EXJ84818.1"/>
    <property type="molecule type" value="Genomic_DNA"/>
</dbReference>
<reference evidence="2 3" key="1">
    <citation type="submission" date="2013-03" db="EMBL/GenBank/DDBJ databases">
        <title>The Genome Sequence of Capronia epimyces CBS 606.96.</title>
        <authorList>
            <consortium name="The Broad Institute Genomics Platform"/>
            <person name="Cuomo C."/>
            <person name="de Hoog S."/>
            <person name="Gorbushina A."/>
            <person name="Walker B."/>
            <person name="Young S.K."/>
            <person name="Zeng Q."/>
            <person name="Gargeya S."/>
            <person name="Fitzgerald M."/>
            <person name="Haas B."/>
            <person name="Abouelleil A."/>
            <person name="Allen A.W."/>
            <person name="Alvarado L."/>
            <person name="Arachchi H.M."/>
            <person name="Berlin A.M."/>
            <person name="Chapman S.B."/>
            <person name="Gainer-Dewar J."/>
            <person name="Goldberg J."/>
            <person name="Griggs A."/>
            <person name="Gujja S."/>
            <person name="Hansen M."/>
            <person name="Howarth C."/>
            <person name="Imamovic A."/>
            <person name="Ireland A."/>
            <person name="Larimer J."/>
            <person name="McCowan C."/>
            <person name="Murphy C."/>
            <person name="Pearson M."/>
            <person name="Poon T.W."/>
            <person name="Priest M."/>
            <person name="Roberts A."/>
            <person name="Saif S."/>
            <person name="Shea T."/>
            <person name="Sisk P."/>
            <person name="Sykes S."/>
            <person name="Wortman J."/>
            <person name="Nusbaum C."/>
            <person name="Birren B."/>
        </authorList>
    </citation>
    <scope>NUCLEOTIDE SEQUENCE [LARGE SCALE GENOMIC DNA]</scope>
    <source>
        <strain evidence="2 3">CBS 606.96</strain>
    </source>
</reference>
<gene>
    <name evidence="2" type="ORF">A1O3_05491</name>
</gene>
<sequence length="187" mass="20169">MRAADASSTPLRPSTRDPGRHVGTEEPGESSEEQEANRKQADVMLGDMSDKRKSKLSAIFLSKSTYSAPNMPTSSSNPQGQPARLVLPATAAPAATTAKATPPRIPVIVNDRDARQRKQLTLESEKARDELLRHGIKVRDFQVEAEARAHNSMARDMMQAQVDSGGCSGRMKEAVEAATTKTTPAKS</sequence>
<dbReference type="OrthoDB" id="4131156at2759"/>
<organism evidence="2 3">
    <name type="scientific">Capronia epimyces CBS 606.96</name>
    <dbReference type="NCBI Taxonomy" id="1182542"/>
    <lineage>
        <taxon>Eukaryota</taxon>
        <taxon>Fungi</taxon>
        <taxon>Dikarya</taxon>
        <taxon>Ascomycota</taxon>
        <taxon>Pezizomycotina</taxon>
        <taxon>Eurotiomycetes</taxon>
        <taxon>Chaetothyriomycetidae</taxon>
        <taxon>Chaetothyriales</taxon>
        <taxon>Herpotrichiellaceae</taxon>
        <taxon>Capronia</taxon>
    </lineage>
</organism>
<dbReference type="HOGENOM" id="CLU_1447495_0_0_1"/>
<dbReference type="AlphaFoldDB" id="W9XX53"/>
<dbReference type="GeneID" id="19169603"/>
<evidence type="ECO:0000313" key="2">
    <source>
        <dbReference type="EMBL" id="EXJ84818.1"/>
    </source>
</evidence>
<keyword evidence="3" id="KW-1185">Reference proteome</keyword>
<feature type="region of interest" description="Disordered" evidence="1">
    <location>
        <begin position="1"/>
        <end position="51"/>
    </location>
</feature>
<evidence type="ECO:0000313" key="3">
    <source>
        <dbReference type="Proteomes" id="UP000019478"/>
    </source>
</evidence>
<feature type="compositionally biased region" description="Basic and acidic residues" evidence="1">
    <location>
        <begin position="14"/>
        <end position="24"/>
    </location>
</feature>